<proteinExistence type="predicted"/>
<keyword evidence="1 3" id="KW-0732">Signal</keyword>
<organism evidence="6 7">
    <name type="scientific">Teratosphaeria nubilosa</name>
    <dbReference type="NCBI Taxonomy" id="161662"/>
    <lineage>
        <taxon>Eukaryota</taxon>
        <taxon>Fungi</taxon>
        <taxon>Dikarya</taxon>
        <taxon>Ascomycota</taxon>
        <taxon>Pezizomycotina</taxon>
        <taxon>Dothideomycetes</taxon>
        <taxon>Dothideomycetidae</taxon>
        <taxon>Mycosphaerellales</taxon>
        <taxon>Teratosphaeriaceae</taxon>
        <taxon>Teratosphaeria</taxon>
    </lineage>
</organism>
<evidence type="ECO:0000256" key="3">
    <source>
        <dbReference type="SAM" id="SignalP"/>
    </source>
</evidence>
<feature type="region of interest" description="Disordered" evidence="2">
    <location>
        <begin position="245"/>
        <end position="292"/>
    </location>
</feature>
<evidence type="ECO:0000256" key="1">
    <source>
        <dbReference type="ARBA" id="ARBA00022729"/>
    </source>
</evidence>
<gene>
    <name evidence="6" type="ORF">EJ03DRAFT_370451</name>
</gene>
<dbReference type="InterPro" id="IPR045328">
    <property type="entry name" value="Kre9/Knh1"/>
</dbReference>
<protein>
    <submittedName>
        <fullName evidence="6">Uncharacterized protein</fullName>
    </submittedName>
</protein>
<name>A0A6G1LNH5_9PEZI</name>
<dbReference type="InterPro" id="IPR008659">
    <property type="entry name" value="Kre9/Knh1_C"/>
</dbReference>
<keyword evidence="7" id="KW-1185">Reference proteome</keyword>
<feature type="signal peptide" evidence="3">
    <location>
        <begin position="1"/>
        <end position="19"/>
    </location>
</feature>
<dbReference type="GO" id="GO:0042546">
    <property type="term" value="P:cell wall biogenesis"/>
    <property type="evidence" value="ECO:0007669"/>
    <property type="project" value="InterPro"/>
</dbReference>
<dbReference type="PANTHER" id="PTHR28154">
    <property type="entry name" value="CELL WALL SYNTHESIS PROTEIN KNH1-RELATED"/>
    <property type="match status" value="1"/>
</dbReference>
<feature type="domain" description="Yeast cell wall synthesis Kre9/Knh1-like N-terminal" evidence="5">
    <location>
        <begin position="26"/>
        <end position="126"/>
    </location>
</feature>
<dbReference type="GO" id="GO:0031505">
    <property type="term" value="P:fungal-type cell wall organization"/>
    <property type="evidence" value="ECO:0007669"/>
    <property type="project" value="TreeGrafter"/>
</dbReference>
<evidence type="ECO:0000313" key="7">
    <source>
        <dbReference type="Proteomes" id="UP000799436"/>
    </source>
</evidence>
<dbReference type="GO" id="GO:0006078">
    <property type="term" value="P:(1-&gt;6)-beta-D-glucan biosynthetic process"/>
    <property type="evidence" value="ECO:0007669"/>
    <property type="project" value="InterPro"/>
</dbReference>
<sequence>MRLPRSLTLLAATTPFVLAAPKVTVPAAGGTLAAGKVSVTFEDDGTSPAISELSTYTVQLMVGGNADDNSLPLTTIVTNGEWSSSLTASGTITAGLAGNTANGFYFKITSVATAGGTYISYSNRFTMSGMTGTTPAEYTTAVTALNGATAGPTPINQIAAAAQTAAAMTGDPYTIPYYLQTGPVKYAPMQPVPPTAITAKTYSPLYPTSSYSLATTYLPLPSITTTQTQAQTFSVSSIENTIAAQAAPTADGSDNAGGTDGSSKKKKRAADSRVEPDEKKRHLANFLARWKD</sequence>
<accession>A0A6G1LNH5</accession>
<evidence type="ECO:0000313" key="6">
    <source>
        <dbReference type="EMBL" id="KAF2774366.1"/>
    </source>
</evidence>
<evidence type="ECO:0000259" key="5">
    <source>
        <dbReference type="Pfam" id="PF10342"/>
    </source>
</evidence>
<dbReference type="EMBL" id="ML995808">
    <property type="protein sequence ID" value="KAF2774366.1"/>
    <property type="molecule type" value="Genomic_DNA"/>
</dbReference>
<evidence type="ECO:0000256" key="2">
    <source>
        <dbReference type="SAM" id="MobiDB-lite"/>
    </source>
</evidence>
<dbReference type="Pfam" id="PF10342">
    <property type="entry name" value="Kre9_KNH"/>
    <property type="match status" value="1"/>
</dbReference>
<feature type="chain" id="PRO_5026198504" evidence="3">
    <location>
        <begin position="20"/>
        <end position="292"/>
    </location>
</feature>
<feature type="domain" description="Yeast cell wall synthesis Kre9/Knh1 C-terminal" evidence="4">
    <location>
        <begin position="173"/>
        <end position="254"/>
    </location>
</feature>
<reference evidence="6" key="1">
    <citation type="journal article" date="2020" name="Stud. Mycol.">
        <title>101 Dothideomycetes genomes: a test case for predicting lifestyles and emergence of pathogens.</title>
        <authorList>
            <person name="Haridas S."/>
            <person name="Albert R."/>
            <person name="Binder M."/>
            <person name="Bloem J."/>
            <person name="Labutti K."/>
            <person name="Salamov A."/>
            <person name="Andreopoulos B."/>
            <person name="Baker S."/>
            <person name="Barry K."/>
            <person name="Bills G."/>
            <person name="Bluhm B."/>
            <person name="Cannon C."/>
            <person name="Castanera R."/>
            <person name="Culley D."/>
            <person name="Daum C."/>
            <person name="Ezra D."/>
            <person name="Gonzalez J."/>
            <person name="Henrissat B."/>
            <person name="Kuo A."/>
            <person name="Liang C."/>
            <person name="Lipzen A."/>
            <person name="Lutzoni F."/>
            <person name="Magnuson J."/>
            <person name="Mondo S."/>
            <person name="Nolan M."/>
            <person name="Ohm R."/>
            <person name="Pangilinan J."/>
            <person name="Park H.-J."/>
            <person name="Ramirez L."/>
            <person name="Alfaro M."/>
            <person name="Sun H."/>
            <person name="Tritt A."/>
            <person name="Yoshinaga Y."/>
            <person name="Zwiers L.-H."/>
            <person name="Turgeon B."/>
            <person name="Goodwin S."/>
            <person name="Spatafora J."/>
            <person name="Crous P."/>
            <person name="Grigoriev I."/>
        </authorList>
    </citation>
    <scope>NUCLEOTIDE SEQUENCE</scope>
    <source>
        <strain evidence="6">CBS 116005</strain>
    </source>
</reference>
<dbReference type="AlphaFoldDB" id="A0A6G1LNH5"/>
<dbReference type="Pfam" id="PF05390">
    <property type="entry name" value="Kre9_KNH1_C"/>
    <property type="match status" value="1"/>
</dbReference>
<dbReference type="PANTHER" id="PTHR28154:SF1">
    <property type="entry name" value="CELL WALL SYNTHESIS PROTEIN KNH1-RELATED"/>
    <property type="match status" value="1"/>
</dbReference>
<dbReference type="OrthoDB" id="2432613at2759"/>
<dbReference type="GO" id="GO:0005576">
    <property type="term" value="C:extracellular region"/>
    <property type="evidence" value="ECO:0007669"/>
    <property type="project" value="TreeGrafter"/>
</dbReference>
<evidence type="ECO:0000259" key="4">
    <source>
        <dbReference type="Pfam" id="PF05390"/>
    </source>
</evidence>
<dbReference type="Proteomes" id="UP000799436">
    <property type="component" value="Unassembled WGS sequence"/>
</dbReference>
<dbReference type="InterPro" id="IPR018466">
    <property type="entry name" value="Kre9/Knh1-like_N"/>
</dbReference>
<feature type="compositionally biased region" description="Basic and acidic residues" evidence="2">
    <location>
        <begin position="269"/>
        <end position="280"/>
    </location>
</feature>